<dbReference type="Proteomes" id="UP001501391">
    <property type="component" value="Unassembled WGS sequence"/>
</dbReference>
<sequence>MATPDTVAITQDFVTESIRAVFGDDFDTTVERWVPAHADLNWANVTASAFSLFDPEDPRLGPARRMADRPRSPVGLTAEAPRELVWRR</sequence>
<name>A0ABP5N6Y0_9ACTN</name>
<keyword evidence="3" id="KW-1185">Reference proteome</keyword>
<evidence type="ECO:0000313" key="2">
    <source>
        <dbReference type="EMBL" id="GAA2194541.1"/>
    </source>
</evidence>
<feature type="region of interest" description="Disordered" evidence="1">
    <location>
        <begin position="60"/>
        <end position="88"/>
    </location>
</feature>
<gene>
    <name evidence="2" type="ORF">GCM10009787_20980</name>
</gene>
<evidence type="ECO:0000256" key="1">
    <source>
        <dbReference type="SAM" id="MobiDB-lite"/>
    </source>
</evidence>
<protein>
    <submittedName>
        <fullName evidence="2">Uncharacterized protein</fullName>
    </submittedName>
</protein>
<comment type="caution">
    <text evidence="2">The sequence shown here is derived from an EMBL/GenBank/DDBJ whole genome shotgun (WGS) entry which is preliminary data.</text>
</comment>
<accession>A0ABP5N6Y0</accession>
<organism evidence="2 3">
    <name type="scientific">Streptomyces bangladeshensis</name>
    <dbReference type="NCBI Taxonomy" id="295352"/>
    <lineage>
        <taxon>Bacteria</taxon>
        <taxon>Bacillati</taxon>
        <taxon>Actinomycetota</taxon>
        <taxon>Actinomycetes</taxon>
        <taxon>Kitasatosporales</taxon>
        <taxon>Streptomycetaceae</taxon>
        <taxon>Streptomyces</taxon>
    </lineage>
</organism>
<dbReference type="EMBL" id="BAAAOQ010000006">
    <property type="protein sequence ID" value="GAA2194541.1"/>
    <property type="molecule type" value="Genomic_DNA"/>
</dbReference>
<proteinExistence type="predicted"/>
<evidence type="ECO:0000313" key="3">
    <source>
        <dbReference type="Proteomes" id="UP001501391"/>
    </source>
</evidence>
<reference evidence="3" key="1">
    <citation type="journal article" date="2019" name="Int. J. Syst. Evol. Microbiol.">
        <title>The Global Catalogue of Microorganisms (GCM) 10K type strain sequencing project: providing services to taxonomists for standard genome sequencing and annotation.</title>
        <authorList>
            <consortium name="The Broad Institute Genomics Platform"/>
            <consortium name="The Broad Institute Genome Sequencing Center for Infectious Disease"/>
            <person name="Wu L."/>
            <person name="Ma J."/>
        </authorList>
    </citation>
    <scope>NUCLEOTIDE SEQUENCE [LARGE SCALE GENOMIC DNA]</scope>
    <source>
        <strain evidence="3">JCM 14924</strain>
    </source>
</reference>